<dbReference type="EMBL" id="JADJEV010000004">
    <property type="protein sequence ID" value="MBK6973893.1"/>
    <property type="molecule type" value="Genomic_DNA"/>
</dbReference>
<evidence type="ECO:0000313" key="3">
    <source>
        <dbReference type="Proteomes" id="UP000807785"/>
    </source>
</evidence>
<feature type="transmembrane region" description="Helical" evidence="1">
    <location>
        <begin position="20"/>
        <end position="41"/>
    </location>
</feature>
<keyword evidence="1" id="KW-0472">Membrane</keyword>
<sequence>MNDLPRNDAQDQTGSAGRVLLGRAVLALLGGGVFWLIWIGYTQPGMLMQMVNLRYCG</sequence>
<protein>
    <submittedName>
        <fullName evidence="2">Uncharacterized protein</fullName>
    </submittedName>
</protein>
<reference evidence="2" key="1">
    <citation type="submission" date="2020-10" db="EMBL/GenBank/DDBJ databases">
        <title>Connecting structure to function with the recovery of over 1000 high-quality activated sludge metagenome-assembled genomes encoding full-length rRNA genes using long-read sequencing.</title>
        <authorList>
            <person name="Singleton C.M."/>
            <person name="Petriglieri F."/>
            <person name="Kristensen J.M."/>
            <person name="Kirkegaard R.H."/>
            <person name="Michaelsen T.Y."/>
            <person name="Andersen M.H."/>
            <person name="Karst S.M."/>
            <person name="Dueholm M.S."/>
            <person name="Nielsen P.H."/>
            <person name="Albertsen M."/>
        </authorList>
    </citation>
    <scope>NUCLEOTIDE SEQUENCE</scope>
    <source>
        <strain evidence="2">Bjer_18-Q3-R1-45_BAT3C.347</strain>
    </source>
</reference>
<comment type="caution">
    <text evidence="2">The sequence shown here is derived from an EMBL/GenBank/DDBJ whole genome shotgun (WGS) entry which is preliminary data.</text>
</comment>
<proteinExistence type="predicted"/>
<keyword evidence="1" id="KW-0812">Transmembrane</keyword>
<accession>A0A9D7E500</accession>
<keyword evidence="1" id="KW-1133">Transmembrane helix</keyword>
<gene>
    <name evidence="2" type="ORF">IPH26_13475</name>
</gene>
<dbReference type="AlphaFoldDB" id="A0A9D7E500"/>
<name>A0A9D7E500_9PROT</name>
<evidence type="ECO:0000256" key="1">
    <source>
        <dbReference type="SAM" id="Phobius"/>
    </source>
</evidence>
<evidence type="ECO:0000313" key="2">
    <source>
        <dbReference type="EMBL" id="MBK6973893.1"/>
    </source>
</evidence>
<dbReference type="Proteomes" id="UP000807785">
    <property type="component" value="Unassembled WGS sequence"/>
</dbReference>
<organism evidence="2 3">
    <name type="scientific">Candidatus Methylophosphatis roskildensis</name>
    <dbReference type="NCBI Taxonomy" id="2899263"/>
    <lineage>
        <taxon>Bacteria</taxon>
        <taxon>Pseudomonadati</taxon>
        <taxon>Pseudomonadota</taxon>
        <taxon>Betaproteobacteria</taxon>
        <taxon>Nitrosomonadales</taxon>
        <taxon>Sterolibacteriaceae</taxon>
        <taxon>Candidatus Methylophosphatis</taxon>
    </lineage>
</organism>